<evidence type="ECO:0000313" key="11">
    <source>
        <dbReference type="Proteomes" id="UP000183071"/>
    </source>
</evidence>
<comment type="function">
    <text evidence="6">Catalyzes the reduction of dTDP-6-deoxy-L-lyxo-4-hexulose to yield dTDP-L-rhamnose.</text>
</comment>
<dbReference type="AlphaFoldDB" id="A0A0M9CE29"/>
<dbReference type="PANTHER" id="PTHR10491">
    <property type="entry name" value="DTDP-4-DEHYDRORHAMNOSE REDUCTASE"/>
    <property type="match status" value="1"/>
</dbReference>
<dbReference type="GO" id="GO:0008831">
    <property type="term" value="F:dTDP-4-dehydrorhamnose reductase activity"/>
    <property type="evidence" value="ECO:0007669"/>
    <property type="project" value="UniProtKB-EC"/>
</dbReference>
<reference evidence="9 11" key="2">
    <citation type="submission" date="2016-10" db="EMBL/GenBank/DDBJ databases">
        <authorList>
            <person name="Varghese N."/>
            <person name="Submissions S."/>
        </authorList>
    </citation>
    <scope>NUCLEOTIDE SEQUENCE [LARGE SCALE GENOMIC DNA]</scope>
    <source>
        <strain evidence="9 11">DSW-5</strain>
    </source>
</reference>
<comment type="catalytic activity">
    <reaction evidence="5">
        <text>dTDP-beta-L-rhamnose + NADP(+) = dTDP-4-dehydro-beta-L-rhamnose + NADPH + H(+)</text>
        <dbReference type="Rhea" id="RHEA:21796"/>
        <dbReference type="ChEBI" id="CHEBI:15378"/>
        <dbReference type="ChEBI" id="CHEBI:57510"/>
        <dbReference type="ChEBI" id="CHEBI:57783"/>
        <dbReference type="ChEBI" id="CHEBI:58349"/>
        <dbReference type="ChEBI" id="CHEBI:62830"/>
        <dbReference type="EC" id="1.1.1.133"/>
    </reaction>
</comment>
<dbReference type="RefSeq" id="WP_053972792.1">
    <property type="nucleotide sequence ID" value="NZ_FNUE01000002.1"/>
</dbReference>
<dbReference type="InterPro" id="IPR036291">
    <property type="entry name" value="NAD(P)-bd_dom_sf"/>
</dbReference>
<dbReference type="SUPFAM" id="SSF51735">
    <property type="entry name" value="NAD(P)-binding Rossmann-fold domains"/>
    <property type="match status" value="1"/>
</dbReference>
<dbReference type="InterPro" id="IPR029903">
    <property type="entry name" value="RmlD-like-bd"/>
</dbReference>
<dbReference type="PANTHER" id="PTHR10491:SF4">
    <property type="entry name" value="METHIONINE ADENOSYLTRANSFERASE 2 SUBUNIT BETA"/>
    <property type="match status" value="1"/>
</dbReference>
<evidence type="ECO:0000256" key="3">
    <source>
        <dbReference type="ARBA" id="ARBA00012929"/>
    </source>
</evidence>
<keyword evidence="6" id="KW-0560">Oxidoreductase</keyword>
<accession>A0A0M9CE29</accession>
<dbReference type="CDD" id="cd05254">
    <property type="entry name" value="dTDP_HR_like_SDR_e"/>
    <property type="match status" value="1"/>
</dbReference>
<dbReference type="GO" id="GO:0019305">
    <property type="term" value="P:dTDP-rhamnose biosynthetic process"/>
    <property type="evidence" value="ECO:0007669"/>
    <property type="project" value="UniProtKB-UniPathway"/>
</dbReference>
<proteinExistence type="inferred from homology"/>
<dbReference type="STRING" id="1300348.I602_66"/>
<evidence type="ECO:0000313" key="9">
    <source>
        <dbReference type="EMBL" id="SEE59838.1"/>
    </source>
</evidence>
<comment type="pathway">
    <text evidence="1 6">Carbohydrate biosynthesis; dTDP-L-rhamnose biosynthesis.</text>
</comment>
<dbReference type="Gene3D" id="3.40.50.720">
    <property type="entry name" value="NAD(P)-binding Rossmann-like Domain"/>
    <property type="match status" value="1"/>
</dbReference>
<dbReference type="OrthoDB" id="9803892at2"/>
<dbReference type="EMBL" id="LGBR01000001">
    <property type="protein sequence ID" value="KOY50506.1"/>
    <property type="molecule type" value="Genomic_DNA"/>
</dbReference>
<dbReference type="PATRIC" id="fig|1300348.6.peg.67"/>
<evidence type="ECO:0000313" key="10">
    <source>
        <dbReference type="Proteomes" id="UP000037716"/>
    </source>
</evidence>
<evidence type="ECO:0000259" key="7">
    <source>
        <dbReference type="Pfam" id="PF04321"/>
    </source>
</evidence>
<keyword evidence="11" id="KW-1185">Reference proteome</keyword>
<comment type="caution">
    <text evidence="8">The sequence shown here is derived from an EMBL/GenBank/DDBJ whole genome shotgun (WGS) entry which is preliminary data.</text>
</comment>
<reference evidence="8 10" key="1">
    <citation type="submission" date="2015-07" db="EMBL/GenBank/DDBJ databases">
        <title>Genome of Polaribacter dokdonenesis DSW-5, isolated from seawater off Dokdo in Korea.</title>
        <authorList>
            <person name="Yoon K."/>
            <person name="Song J.Y."/>
            <person name="Kim J.F."/>
        </authorList>
    </citation>
    <scope>NUCLEOTIDE SEQUENCE [LARGE SCALE GENOMIC DNA]</scope>
    <source>
        <strain evidence="8 10">DSW-5</strain>
    </source>
</reference>
<dbReference type="GO" id="GO:0005829">
    <property type="term" value="C:cytosol"/>
    <property type="evidence" value="ECO:0007669"/>
    <property type="project" value="TreeGrafter"/>
</dbReference>
<dbReference type="UniPathway" id="UPA00124"/>
<sequence>MIKVVITGSNGLLGQSLLNLLLDEKNKYEVYGFSKGENRSGRNDFKYYSLDITNKEQLIKEIKKLQPNYIVNTAAMTQVDACENNKSACDTLNVDVVKWLAEICKKINAHLIHISTDFIFDGKKGWYTETDEPNPLSYYGLSKLKSEQVLEKLTINYTILRTILVYGKVYDMSRSNIVLWVKESLENKKEITIVDDQYRTPTYVKDLALACKISIDKNATGVFNIASSELLSIYEIAKQIADVFNLDDSYIKPISTSTLNQTANRPIKTGFDLSKTNKEFNFYPKTFKDDLQRFKETLM</sequence>
<gene>
    <name evidence="8" type="ORF">I602_66</name>
    <name evidence="9" type="ORF">SAMN05444353_2630</name>
</gene>
<dbReference type="Proteomes" id="UP000183071">
    <property type="component" value="Unassembled WGS sequence"/>
</dbReference>
<dbReference type="Pfam" id="PF04321">
    <property type="entry name" value="RmlD_sub_bind"/>
    <property type="match status" value="1"/>
</dbReference>
<protein>
    <recommendedName>
        <fullName evidence="4 6">dTDP-4-dehydrorhamnose reductase</fullName>
        <ecNumber evidence="3 6">1.1.1.133</ecNumber>
    </recommendedName>
</protein>
<evidence type="ECO:0000256" key="1">
    <source>
        <dbReference type="ARBA" id="ARBA00004781"/>
    </source>
</evidence>
<feature type="domain" description="RmlD-like substrate binding" evidence="7">
    <location>
        <begin position="3"/>
        <end position="296"/>
    </location>
</feature>
<name>A0A0M9CE29_9FLAO</name>
<evidence type="ECO:0000313" key="8">
    <source>
        <dbReference type="EMBL" id="KOY50506.1"/>
    </source>
</evidence>
<dbReference type="InterPro" id="IPR005913">
    <property type="entry name" value="dTDP_dehydrorham_reduct"/>
</dbReference>
<comment type="similarity">
    <text evidence="2 6">Belongs to the dTDP-4-dehydrorhamnose reductase family.</text>
</comment>
<dbReference type="EC" id="1.1.1.133" evidence="3 6"/>
<evidence type="ECO:0000256" key="2">
    <source>
        <dbReference type="ARBA" id="ARBA00010944"/>
    </source>
</evidence>
<organism evidence="8 10">
    <name type="scientific">Polaribacter dokdonensis DSW-5</name>
    <dbReference type="NCBI Taxonomy" id="1300348"/>
    <lineage>
        <taxon>Bacteria</taxon>
        <taxon>Pseudomonadati</taxon>
        <taxon>Bacteroidota</taxon>
        <taxon>Flavobacteriia</taxon>
        <taxon>Flavobacteriales</taxon>
        <taxon>Flavobacteriaceae</taxon>
    </lineage>
</organism>
<dbReference type="EMBL" id="FNUE01000002">
    <property type="protein sequence ID" value="SEE59838.1"/>
    <property type="molecule type" value="Genomic_DNA"/>
</dbReference>
<evidence type="ECO:0000256" key="5">
    <source>
        <dbReference type="ARBA" id="ARBA00048200"/>
    </source>
</evidence>
<evidence type="ECO:0000256" key="6">
    <source>
        <dbReference type="RuleBase" id="RU364082"/>
    </source>
</evidence>
<keyword evidence="6" id="KW-0521">NADP</keyword>
<dbReference type="Proteomes" id="UP000037716">
    <property type="component" value="Unassembled WGS sequence"/>
</dbReference>
<evidence type="ECO:0000256" key="4">
    <source>
        <dbReference type="ARBA" id="ARBA00017099"/>
    </source>
</evidence>